<gene>
    <name evidence="2" type="ORF">I8J32_005950</name>
</gene>
<keyword evidence="1" id="KW-1133">Transmembrane helix</keyword>
<reference evidence="2 3" key="1">
    <citation type="submission" date="2021-03" db="EMBL/GenBank/DDBJ databases">
        <title>Lysobacter sp. nov. isolated from soil of gangwondo yeongwol, south Korea.</title>
        <authorList>
            <person name="Kim K.R."/>
            <person name="Kim K.H."/>
            <person name="Jeon C.O."/>
        </authorList>
    </citation>
    <scope>NUCLEOTIDE SEQUENCE [LARGE SCALE GENOMIC DNA]</scope>
    <source>
        <strain evidence="2 3">R19</strain>
    </source>
</reference>
<dbReference type="Proteomes" id="UP000639274">
    <property type="component" value="Chromosome"/>
</dbReference>
<keyword evidence="1" id="KW-0472">Membrane</keyword>
<organism evidence="2 3">
    <name type="scientific">Agrilutibacter solisilvae</name>
    <dbReference type="NCBI Taxonomy" id="2763317"/>
    <lineage>
        <taxon>Bacteria</taxon>
        <taxon>Pseudomonadati</taxon>
        <taxon>Pseudomonadota</taxon>
        <taxon>Gammaproteobacteria</taxon>
        <taxon>Lysobacterales</taxon>
        <taxon>Lysobacteraceae</taxon>
        <taxon>Agrilutibacter</taxon>
    </lineage>
</organism>
<evidence type="ECO:0008006" key="4">
    <source>
        <dbReference type="Google" id="ProtNLM"/>
    </source>
</evidence>
<name>A0A975ATL0_9GAMM</name>
<dbReference type="EMBL" id="CP071518">
    <property type="protein sequence ID" value="QSX79403.1"/>
    <property type="molecule type" value="Genomic_DNA"/>
</dbReference>
<proteinExistence type="predicted"/>
<feature type="transmembrane region" description="Helical" evidence="1">
    <location>
        <begin position="86"/>
        <end position="107"/>
    </location>
</feature>
<sequence>MEFIARFHDPDELARVRHLLRSKGIPTYVRGIEGRSMGTQDALFACLNHQAEDARRVIHNPDFEPAHPVDAREVERAMENADYRVILKWAIVVLGLVALLFGALMYLQFGNRV</sequence>
<keyword evidence="1" id="KW-0812">Transmembrane</keyword>
<dbReference type="RefSeq" id="WP_200616214.1">
    <property type="nucleotide sequence ID" value="NZ_CP071518.1"/>
</dbReference>
<evidence type="ECO:0000256" key="1">
    <source>
        <dbReference type="SAM" id="Phobius"/>
    </source>
</evidence>
<protein>
    <recommendedName>
        <fullName evidence="4">DUF2007 domain-containing protein</fullName>
    </recommendedName>
</protein>
<accession>A0A975ATL0</accession>
<evidence type="ECO:0000313" key="2">
    <source>
        <dbReference type="EMBL" id="QSX79403.1"/>
    </source>
</evidence>
<keyword evidence="3" id="KW-1185">Reference proteome</keyword>
<dbReference type="KEGG" id="lsf:I8J32_005950"/>
<evidence type="ECO:0000313" key="3">
    <source>
        <dbReference type="Proteomes" id="UP000639274"/>
    </source>
</evidence>
<dbReference type="AlphaFoldDB" id="A0A975ATL0"/>